<keyword evidence="3" id="KW-1185">Reference proteome</keyword>
<comment type="caution">
    <text evidence="2">The sequence shown here is derived from an EMBL/GenBank/DDBJ whole genome shotgun (WGS) entry which is preliminary data.</text>
</comment>
<gene>
    <name evidence="2" type="ORF">EFL95_03765</name>
</gene>
<keyword evidence="1" id="KW-0732">Signal</keyword>
<dbReference type="Proteomes" id="UP000277094">
    <property type="component" value="Unassembled WGS sequence"/>
</dbReference>
<organism evidence="2 3">
    <name type="scientific">Nocardioides marmorisolisilvae</name>
    <dbReference type="NCBI Taxonomy" id="1542737"/>
    <lineage>
        <taxon>Bacteria</taxon>
        <taxon>Bacillati</taxon>
        <taxon>Actinomycetota</taxon>
        <taxon>Actinomycetes</taxon>
        <taxon>Propionibacteriales</taxon>
        <taxon>Nocardioidaceae</taxon>
        <taxon>Nocardioides</taxon>
    </lineage>
</organism>
<name>A0A3N0DRI0_9ACTN</name>
<evidence type="ECO:0000256" key="1">
    <source>
        <dbReference type="SAM" id="SignalP"/>
    </source>
</evidence>
<accession>A0A3N0DRI0</accession>
<sequence>MVVSRAVLVALLLLATGCGSAKPHQKADPGGHVTLEAICPGAHQVYDGLVASNPASQTAYVDHLASLRKVGDSQARDALDPVISAAKTLAAAGRGPKFDGAQDGVYQSIVGLDKACRAAGSYILH</sequence>
<evidence type="ECO:0008006" key="4">
    <source>
        <dbReference type="Google" id="ProtNLM"/>
    </source>
</evidence>
<dbReference type="EMBL" id="RJSG01000002">
    <property type="protein sequence ID" value="RNL78240.1"/>
    <property type="molecule type" value="Genomic_DNA"/>
</dbReference>
<evidence type="ECO:0000313" key="3">
    <source>
        <dbReference type="Proteomes" id="UP000277094"/>
    </source>
</evidence>
<protein>
    <recommendedName>
        <fullName evidence="4">Lipoprotein</fullName>
    </recommendedName>
</protein>
<feature type="signal peptide" evidence="1">
    <location>
        <begin position="1"/>
        <end position="21"/>
    </location>
</feature>
<proteinExistence type="predicted"/>
<reference evidence="2 3" key="1">
    <citation type="submission" date="2018-11" db="EMBL/GenBank/DDBJ databases">
        <authorList>
            <person name="Li F."/>
        </authorList>
    </citation>
    <scope>NUCLEOTIDE SEQUENCE [LARGE SCALE GENOMIC DNA]</scope>
    <source>
        <strain evidence="2 3">KIS18-7</strain>
    </source>
</reference>
<feature type="chain" id="PRO_5018229787" description="Lipoprotein" evidence="1">
    <location>
        <begin position="22"/>
        <end position="125"/>
    </location>
</feature>
<evidence type="ECO:0000313" key="2">
    <source>
        <dbReference type="EMBL" id="RNL78240.1"/>
    </source>
</evidence>
<dbReference type="AlphaFoldDB" id="A0A3N0DRI0"/>
<dbReference type="PROSITE" id="PS51257">
    <property type="entry name" value="PROKAR_LIPOPROTEIN"/>
    <property type="match status" value="1"/>
</dbReference>